<dbReference type="VEuPathDB" id="VectorBase:PPAI008756"/>
<reference evidence="4" key="1">
    <citation type="submission" date="2022-08" db="UniProtKB">
        <authorList>
            <consortium name="EnsemblMetazoa"/>
        </authorList>
    </citation>
    <scope>IDENTIFICATION</scope>
    <source>
        <strain evidence="4">Israel</strain>
    </source>
</reference>
<dbReference type="GO" id="GO:0003723">
    <property type="term" value="F:RNA binding"/>
    <property type="evidence" value="ECO:0007669"/>
    <property type="project" value="TreeGrafter"/>
</dbReference>
<name>A0A1B0GQ34_PHLPP</name>
<dbReference type="CDD" id="cd18791">
    <property type="entry name" value="SF2_C_RHA"/>
    <property type="match status" value="1"/>
</dbReference>
<accession>A0A1B0GQ34</accession>
<dbReference type="SUPFAM" id="SSF52540">
    <property type="entry name" value="P-loop containing nucleoside triphosphate hydrolases"/>
    <property type="match status" value="2"/>
</dbReference>
<dbReference type="VEuPathDB" id="VectorBase:PPAPM1_007030"/>
<keyword evidence="5" id="KW-1185">Reference proteome</keyword>
<dbReference type="GO" id="GO:0004386">
    <property type="term" value="F:helicase activity"/>
    <property type="evidence" value="ECO:0007669"/>
    <property type="project" value="UniProtKB-KW"/>
</dbReference>
<dbReference type="AlphaFoldDB" id="A0A1B0GQ34"/>
<dbReference type="Pfam" id="PF00271">
    <property type="entry name" value="Helicase_C"/>
    <property type="match status" value="1"/>
</dbReference>
<dbReference type="InterPro" id="IPR001650">
    <property type="entry name" value="Helicase_C-like"/>
</dbReference>
<evidence type="ECO:0000313" key="5">
    <source>
        <dbReference type="Proteomes" id="UP000092462"/>
    </source>
</evidence>
<dbReference type="EMBL" id="AJVK01035508">
    <property type="status" value="NOT_ANNOTATED_CDS"/>
    <property type="molecule type" value="Genomic_DNA"/>
</dbReference>
<dbReference type="Proteomes" id="UP000092462">
    <property type="component" value="Unassembled WGS sequence"/>
</dbReference>
<evidence type="ECO:0000313" key="4">
    <source>
        <dbReference type="EnsemblMetazoa" id="PPAI008756-PA"/>
    </source>
</evidence>
<keyword evidence="2" id="KW-0547">Nucleotide-binding</keyword>
<feature type="compositionally biased region" description="Basic and acidic residues" evidence="3">
    <location>
        <begin position="504"/>
        <end position="513"/>
    </location>
</feature>
<protein>
    <recommendedName>
        <fullName evidence="6">Helicase C-terminal domain-containing protein</fullName>
    </recommendedName>
</protein>
<organism evidence="4 5">
    <name type="scientific">Phlebotomus papatasi</name>
    <name type="common">Sandfly</name>
    <dbReference type="NCBI Taxonomy" id="29031"/>
    <lineage>
        <taxon>Eukaryota</taxon>
        <taxon>Metazoa</taxon>
        <taxon>Ecdysozoa</taxon>
        <taxon>Arthropoda</taxon>
        <taxon>Hexapoda</taxon>
        <taxon>Insecta</taxon>
        <taxon>Pterygota</taxon>
        <taxon>Neoptera</taxon>
        <taxon>Endopterygota</taxon>
        <taxon>Diptera</taxon>
        <taxon>Nematocera</taxon>
        <taxon>Psychodoidea</taxon>
        <taxon>Psychodidae</taxon>
        <taxon>Phlebotomus</taxon>
        <taxon>Phlebotomus</taxon>
    </lineage>
</organism>
<proteinExistence type="predicted"/>
<dbReference type="InterPro" id="IPR027417">
    <property type="entry name" value="P-loop_NTPase"/>
</dbReference>
<dbReference type="Gene3D" id="3.40.50.300">
    <property type="entry name" value="P-loop containing nucleotide triphosphate hydrolases"/>
    <property type="match status" value="2"/>
</dbReference>
<dbReference type="GO" id="GO:0016787">
    <property type="term" value="F:hydrolase activity"/>
    <property type="evidence" value="ECO:0007669"/>
    <property type="project" value="UniProtKB-KW"/>
</dbReference>
<dbReference type="InterPro" id="IPR014001">
    <property type="entry name" value="Helicase_ATP-bd"/>
</dbReference>
<keyword evidence="1" id="KW-0378">Hydrolase</keyword>
<evidence type="ECO:0000256" key="1">
    <source>
        <dbReference type="ARBA" id="ARBA00022801"/>
    </source>
</evidence>
<keyword evidence="2" id="KW-0347">Helicase</keyword>
<evidence type="ECO:0008006" key="6">
    <source>
        <dbReference type="Google" id="ProtNLM"/>
    </source>
</evidence>
<evidence type="ECO:0000256" key="2">
    <source>
        <dbReference type="ARBA" id="ARBA00022806"/>
    </source>
</evidence>
<dbReference type="SMART" id="SM00490">
    <property type="entry name" value="HELICc"/>
    <property type="match status" value="1"/>
</dbReference>
<sequence>MEILRNLCRFPTSSISSNNHHLILLHCLNNLIFVLSNWQICLTLPQFLQLCELLLLLKLQIVHDNLQKLFKSLSRDLFGAVSRQTSLKLRKLHSELQVTKEHFIVIGMRSLSDFCGLRQNTLPTLLQQTLIPRHKEPEITDILNNLIIVGESHKDSWYQIRFERNKSQSTRLLLRQLSNEDKVSQYDVIVLDEIHERNLHGDFLLGVTKCLLQVRPDVKLILMSATINIKLFSDYFAAEEAKVIEVPGRLYPIKLHYMPQIQDYAGSSRGGSRSEKLSPEPYIQILQLIDQKYPGSERGDVLIFMSGINEITAVVDAAKEYSEKNGNWIILPLHSSLSLEDQDKVFSYAPEGVRKCIVSTNIAETSVTIDGIRFVVDSGKMKEMSFDASCKMQRLKEFWISKASAEQRKGRAGRTGPGVCYRLYSEKQYQDLEAYSVAEIHRVPLALISAPQDLFFCTIVSYSPLRGHVPSSLLPVLALAMPEKHSGESLDLHDQTPIPSWQSHIRDLGKPCS</sequence>
<evidence type="ECO:0000256" key="3">
    <source>
        <dbReference type="SAM" id="MobiDB-lite"/>
    </source>
</evidence>
<dbReference type="PROSITE" id="PS51192">
    <property type="entry name" value="HELICASE_ATP_BIND_1"/>
    <property type="match status" value="1"/>
</dbReference>
<dbReference type="FunFam" id="3.40.50.300:FF:000540">
    <property type="entry name" value="probable ATP-dependent RNA helicase DHX34"/>
    <property type="match status" value="1"/>
</dbReference>
<keyword evidence="2" id="KW-0067">ATP-binding</keyword>
<dbReference type="PANTHER" id="PTHR18934:SF221">
    <property type="entry name" value="ATP-DEPENDENT RNA HELICASE DHX34-RELATED"/>
    <property type="match status" value="1"/>
</dbReference>
<dbReference type="PANTHER" id="PTHR18934">
    <property type="entry name" value="ATP-DEPENDENT RNA HELICASE"/>
    <property type="match status" value="1"/>
</dbReference>
<dbReference type="PROSITE" id="PS51194">
    <property type="entry name" value="HELICASE_CTER"/>
    <property type="match status" value="1"/>
</dbReference>
<dbReference type="EnsemblMetazoa" id="PPAI008756-RA">
    <property type="protein sequence ID" value="PPAI008756-PA"/>
    <property type="gene ID" value="PPAI008756"/>
</dbReference>
<feature type="region of interest" description="Disordered" evidence="3">
    <location>
        <begin position="488"/>
        <end position="513"/>
    </location>
</feature>